<organism evidence="3 5">
    <name type="scientific">Blastochloris tepida</name>
    <dbReference type="NCBI Taxonomy" id="2233851"/>
    <lineage>
        <taxon>Bacteria</taxon>
        <taxon>Pseudomonadati</taxon>
        <taxon>Pseudomonadota</taxon>
        <taxon>Alphaproteobacteria</taxon>
        <taxon>Hyphomicrobiales</taxon>
        <taxon>Blastochloridaceae</taxon>
        <taxon>Blastochloris</taxon>
    </lineage>
</organism>
<dbReference type="Pfam" id="PF01609">
    <property type="entry name" value="DDE_Tnp_1"/>
    <property type="match status" value="1"/>
</dbReference>
<feature type="region of interest" description="Disordered" evidence="1">
    <location>
        <begin position="542"/>
        <end position="584"/>
    </location>
</feature>
<accession>A0A348G2T7</accession>
<evidence type="ECO:0000313" key="4">
    <source>
        <dbReference type="EMBL" id="BBF94524.1"/>
    </source>
</evidence>
<dbReference type="PANTHER" id="PTHR34614:SF2">
    <property type="entry name" value="TRANSPOSASE IS4-LIKE DOMAIN-CONTAINING PROTEIN"/>
    <property type="match status" value="1"/>
</dbReference>
<keyword evidence="5" id="KW-1185">Reference proteome</keyword>
<dbReference type="Proteomes" id="UP000266934">
    <property type="component" value="Chromosome"/>
</dbReference>
<dbReference type="KEGG" id="blag:BLTE_32090"/>
<evidence type="ECO:0000256" key="1">
    <source>
        <dbReference type="SAM" id="MobiDB-lite"/>
    </source>
</evidence>
<dbReference type="EMBL" id="AP018907">
    <property type="protein sequence ID" value="BBF94524.1"/>
    <property type="molecule type" value="Genomic_DNA"/>
</dbReference>
<protein>
    <submittedName>
        <fullName evidence="3">Transposase</fullName>
    </submittedName>
</protein>
<dbReference type="EMBL" id="AP018907">
    <property type="protein sequence ID" value="BBF93870.1"/>
    <property type="molecule type" value="Genomic_DNA"/>
</dbReference>
<evidence type="ECO:0000313" key="3">
    <source>
        <dbReference type="EMBL" id="BBF93870.1"/>
    </source>
</evidence>
<reference evidence="3 5" key="1">
    <citation type="submission" date="2018-08" db="EMBL/GenBank/DDBJ databases">
        <title>Complete genome sequencing of Blastochloris tepida GI.</title>
        <authorList>
            <person name="Tsukatani Y."/>
            <person name="Mori H."/>
        </authorList>
    </citation>
    <scope>NUCLEOTIDE SEQUENCE [LARGE SCALE GENOMIC DNA]</scope>
    <source>
        <strain evidence="3 5">GI</strain>
    </source>
</reference>
<dbReference type="GO" id="GO:0003677">
    <property type="term" value="F:DNA binding"/>
    <property type="evidence" value="ECO:0007669"/>
    <property type="project" value="InterPro"/>
</dbReference>
<evidence type="ECO:0000313" key="5">
    <source>
        <dbReference type="Proteomes" id="UP000266934"/>
    </source>
</evidence>
<dbReference type="NCBIfam" id="NF033559">
    <property type="entry name" value="transpos_IS1634"/>
    <property type="match status" value="1"/>
</dbReference>
<dbReference type="AlphaFoldDB" id="A0A348G2T7"/>
<name>A0A348G2T7_9HYPH</name>
<dbReference type="PANTHER" id="PTHR34614">
    <property type="match status" value="1"/>
</dbReference>
<sequence length="584" mass="65355">MFFRLKGSGGRAYVQIVESKRVDGAVRQSVIATLGRVDDLATSGALASLLASGAKFTDQVLLLRALDEDTEGQLSAGAKRIGGPLVFGRVWQRLGIDAVLEDLLKERAFEFAVERAVFAATLHRLFVSGSDRDCASWMADYDIPGTDGLDLHHFYRAMAWLGEEVAKAAEGELAPRCVKDEIEERLFARRRDLFSDLSVVFMDTTSLSFYGEGGETLGERGYSKDYRPDLNQMILALVVDGAGWPICTEMWPGNTADVTTLLPVVDRLRGRFRIGRVCVVADRGMISASTIAGLEERKLEYILGARERTDTVVKTVVLADERPFVPLLIERQRGETQLFVKEVTVAGIRYIVCRNEAEAEKDRADRQAIVAGLEAQLKKGDKTLIGNSAYRRFLRKSKKAEGQPAFEIDPGKLAEEARFDGIFVLRTNARITPLQAVLRYRDLLQVEEQFLRAKAVMRTRPIFHSSDAAIRGHVFCSFLALLMRAELDELYNDGVLEWAALLRELDRLQQVRLRHREVDWLVRTDATPAVSDLFRRVRIALPPRARQAKPPDPEPAPKPALKRRGRPRRSATPPRISPKITSGQ</sequence>
<dbReference type="InterPro" id="IPR047654">
    <property type="entry name" value="IS1634_transpos"/>
</dbReference>
<dbReference type="GO" id="GO:0006313">
    <property type="term" value="P:DNA transposition"/>
    <property type="evidence" value="ECO:0007669"/>
    <property type="project" value="InterPro"/>
</dbReference>
<feature type="compositionally biased region" description="Basic residues" evidence="1">
    <location>
        <begin position="560"/>
        <end position="569"/>
    </location>
</feature>
<dbReference type="InterPro" id="IPR002559">
    <property type="entry name" value="Transposase_11"/>
</dbReference>
<proteinExistence type="predicted"/>
<feature type="domain" description="Transposase IS4-like" evidence="2">
    <location>
        <begin position="196"/>
        <end position="481"/>
    </location>
</feature>
<evidence type="ECO:0000259" key="2">
    <source>
        <dbReference type="Pfam" id="PF01609"/>
    </source>
</evidence>
<gene>
    <name evidence="3" type="ORF">BLTE_25550</name>
    <name evidence="4" type="ORF">BLTE_32090</name>
</gene>
<dbReference type="GO" id="GO:0004803">
    <property type="term" value="F:transposase activity"/>
    <property type="evidence" value="ECO:0007669"/>
    <property type="project" value="InterPro"/>
</dbReference>
<dbReference type="KEGG" id="blag:BLTE_25550"/>